<organism evidence="9 10">
    <name type="scientific">Hydnum rufescens UP504</name>
    <dbReference type="NCBI Taxonomy" id="1448309"/>
    <lineage>
        <taxon>Eukaryota</taxon>
        <taxon>Fungi</taxon>
        <taxon>Dikarya</taxon>
        <taxon>Basidiomycota</taxon>
        <taxon>Agaricomycotina</taxon>
        <taxon>Agaricomycetes</taxon>
        <taxon>Cantharellales</taxon>
        <taxon>Hydnaceae</taxon>
        <taxon>Hydnum</taxon>
    </lineage>
</organism>
<dbReference type="InterPro" id="IPR017105">
    <property type="entry name" value="AP3_complex_dsu"/>
</dbReference>
<dbReference type="GO" id="GO:0010008">
    <property type="term" value="C:endosome membrane"/>
    <property type="evidence" value="ECO:0007669"/>
    <property type="project" value="TreeGrafter"/>
</dbReference>
<dbReference type="Proteomes" id="UP000886523">
    <property type="component" value="Unassembled WGS sequence"/>
</dbReference>
<comment type="similarity">
    <text evidence="2">Belongs to the adaptor complexes large subunit family.</text>
</comment>
<evidence type="ECO:0000259" key="8">
    <source>
        <dbReference type="Pfam" id="PF01602"/>
    </source>
</evidence>
<keyword evidence="3" id="KW-0813">Transport</keyword>
<dbReference type="InterPro" id="IPR011989">
    <property type="entry name" value="ARM-like"/>
</dbReference>
<name>A0A9P6ALK4_9AGAM</name>
<dbReference type="GO" id="GO:0030123">
    <property type="term" value="C:AP-3 adaptor complex"/>
    <property type="evidence" value="ECO:0007669"/>
    <property type="project" value="InterPro"/>
</dbReference>
<keyword evidence="4" id="KW-0677">Repeat</keyword>
<dbReference type="InterPro" id="IPR016024">
    <property type="entry name" value="ARM-type_fold"/>
</dbReference>
<feature type="domain" description="Clathrin/coatomer adaptor adaptin-like N-terminal" evidence="8">
    <location>
        <begin position="94"/>
        <end position="196"/>
    </location>
</feature>
<evidence type="ECO:0000256" key="1">
    <source>
        <dbReference type="ARBA" id="ARBA00004308"/>
    </source>
</evidence>
<dbReference type="GO" id="GO:0006623">
    <property type="term" value="P:protein targeting to vacuole"/>
    <property type="evidence" value="ECO:0007669"/>
    <property type="project" value="TreeGrafter"/>
</dbReference>
<comment type="caution">
    <text evidence="9">The sequence shown here is derived from an EMBL/GenBank/DDBJ whole genome shotgun (WGS) entry which is preliminary data.</text>
</comment>
<dbReference type="Pfam" id="PF01602">
    <property type="entry name" value="Adaptin_N"/>
    <property type="match status" value="1"/>
</dbReference>
<dbReference type="InterPro" id="IPR002553">
    <property type="entry name" value="Clathrin/coatomer_adapt-like_N"/>
</dbReference>
<evidence type="ECO:0000313" key="10">
    <source>
        <dbReference type="Proteomes" id="UP000886523"/>
    </source>
</evidence>
<accession>A0A9P6ALK4</accession>
<keyword evidence="6" id="KW-0472">Membrane</keyword>
<evidence type="ECO:0000256" key="4">
    <source>
        <dbReference type="ARBA" id="ARBA00022737"/>
    </source>
</evidence>
<dbReference type="AlphaFoldDB" id="A0A9P6ALK4"/>
<dbReference type="PANTHER" id="PTHR22781:SF12">
    <property type="entry name" value="AP-3 COMPLEX SUBUNIT DELTA-1"/>
    <property type="match status" value="1"/>
</dbReference>
<reference evidence="9" key="1">
    <citation type="journal article" date="2020" name="Nat. Commun.">
        <title>Large-scale genome sequencing of mycorrhizal fungi provides insights into the early evolution of symbiotic traits.</title>
        <authorList>
            <person name="Miyauchi S."/>
            <person name="Kiss E."/>
            <person name="Kuo A."/>
            <person name="Drula E."/>
            <person name="Kohler A."/>
            <person name="Sanchez-Garcia M."/>
            <person name="Morin E."/>
            <person name="Andreopoulos B."/>
            <person name="Barry K.W."/>
            <person name="Bonito G."/>
            <person name="Buee M."/>
            <person name="Carver A."/>
            <person name="Chen C."/>
            <person name="Cichocki N."/>
            <person name="Clum A."/>
            <person name="Culley D."/>
            <person name="Crous P.W."/>
            <person name="Fauchery L."/>
            <person name="Girlanda M."/>
            <person name="Hayes R.D."/>
            <person name="Keri Z."/>
            <person name="LaButti K."/>
            <person name="Lipzen A."/>
            <person name="Lombard V."/>
            <person name="Magnuson J."/>
            <person name="Maillard F."/>
            <person name="Murat C."/>
            <person name="Nolan M."/>
            <person name="Ohm R.A."/>
            <person name="Pangilinan J."/>
            <person name="Pereira M.F."/>
            <person name="Perotto S."/>
            <person name="Peter M."/>
            <person name="Pfister S."/>
            <person name="Riley R."/>
            <person name="Sitrit Y."/>
            <person name="Stielow J.B."/>
            <person name="Szollosi G."/>
            <person name="Zifcakova L."/>
            <person name="Stursova M."/>
            <person name="Spatafora J.W."/>
            <person name="Tedersoo L."/>
            <person name="Vaario L.M."/>
            <person name="Yamada A."/>
            <person name="Yan M."/>
            <person name="Wang P."/>
            <person name="Xu J."/>
            <person name="Bruns T."/>
            <person name="Baldrian P."/>
            <person name="Vilgalys R."/>
            <person name="Dunand C."/>
            <person name="Henrissat B."/>
            <person name="Grigoriev I.V."/>
            <person name="Hibbett D."/>
            <person name="Nagy L.G."/>
            <person name="Martin F.M."/>
        </authorList>
    </citation>
    <scope>NUCLEOTIDE SEQUENCE</scope>
    <source>
        <strain evidence="9">UP504</strain>
    </source>
</reference>
<sequence>MVVATPVTRKVVIVSPRATANVTSPTAKECVGVYLIEANVVFAEKSGRTSMLQPSLTLITGSVLNHPQHYAGVVSAMLGALPLFKPRLQKQITITELISTTLVVSLLYECVHTCIIGGMREGPSDQSLVKTWIDQLAAFLRDPDQNLKYISLLAMAKIVPLHPHLVSAHQDGIISSIEDQDISLRMCTLDLVSSMFPGASSPCVLGTHMRMLLISSGISVLVDLAYVSNVGSIGRDINDKLLNVVVKFNKVFRYWAAEVSKHWDEVEESETTATNNEEDVENAFPIANRPKKKGKGKAEDKSVKGKSKGMKKKMITGWLRVTLRPRRCHGEMDPITEDAAEAANTPQSPQHPPGMWMMIYKFGGMAMTIIEAVAWGYRIDPDLDQKEINSRNRKHIISVDSTSEQAILATRQTMAIVTVCRFIMAKGGNPKSLFHPQTNTAHVMVITQSTPEPTATSDESDYTFFQETKKDEEIQKLLEEQGVKDVRISMTGVRL</sequence>
<feature type="compositionally biased region" description="Acidic residues" evidence="7">
    <location>
        <begin position="266"/>
        <end position="281"/>
    </location>
</feature>
<dbReference type="OrthoDB" id="10264595at2759"/>
<dbReference type="PANTHER" id="PTHR22781">
    <property type="entry name" value="DELTA ADAPTIN-RELATED"/>
    <property type="match status" value="1"/>
</dbReference>
<evidence type="ECO:0000256" key="2">
    <source>
        <dbReference type="ARBA" id="ARBA00006613"/>
    </source>
</evidence>
<keyword evidence="5" id="KW-0653">Protein transport</keyword>
<evidence type="ECO:0000256" key="5">
    <source>
        <dbReference type="ARBA" id="ARBA00022927"/>
    </source>
</evidence>
<keyword evidence="10" id="KW-1185">Reference proteome</keyword>
<gene>
    <name evidence="9" type="ORF">BS47DRAFT_1385016</name>
</gene>
<feature type="region of interest" description="Disordered" evidence="7">
    <location>
        <begin position="266"/>
        <end position="308"/>
    </location>
</feature>
<proteinExistence type="inferred from homology"/>
<evidence type="ECO:0000256" key="7">
    <source>
        <dbReference type="SAM" id="MobiDB-lite"/>
    </source>
</evidence>
<comment type="subcellular location">
    <subcellularLocation>
        <location evidence="1">Endomembrane system</location>
    </subcellularLocation>
</comment>
<dbReference type="EMBL" id="MU129073">
    <property type="protein sequence ID" value="KAF9507782.1"/>
    <property type="molecule type" value="Genomic_DNA"/>
</dbReference>
<protein>
    <recommendedName>
        <fullName evidence="8">Clathrin/coatomer adaptor adaptin-like N-terminal domain-containing protein</fullName>
    </recommendedName>
</protein>
<dbReference type="SUPFAM" id="SSF48371">
    <property type="entry name" value="ARM repeat"/>
    <property type="match status" value="1"/>
</dbReference>
<dbReference type="Gene3D" id="1.25.10.10">
    <property type="entry name" value="Leucine-rich Repeat Variant"/>
    <property type="match status" value="1"/>
</dbReference>
<evidence type="ECO:0000256" key="3">
    <source>
        <dbReference type="ARBA" id="ARBA00022448"/>
    </source>
</evidence>
<evidence type="ECO:0000256" key="6">
    <source>
        <dbReference type="ARBA" id="ARBA00023136"/>
    </source>
</evidence>
<dbReference type="GO" id="GO:0006896">
    <property type="term" value="P:Golgi to vacuole transport"/>
    <property type="evidence" value="ECO:0007669"/>
    <property type="project" value="TreeGrafter"/>
</dbReference>
<evidence type="ECO:0000313" key="9">
    <source>
        <dbReference type="EMBL" id="KAF9507782.1"/>
    </source>
</evidence>